<keyword evidence="2" id="KW-0472">Membrane</keyword>
<feature type="compositionally biased region" description="Low complexity" evidence="1">
    <location>
        <begin position="109"/>
        <end position="125"/>
    </location>
</feature>
<keyword evidence="4" id="KW-1185">Reference proteome</keyword>
<protein>
    <submittedName>
        <fullName evidence="3">Uncharacterized protein</fullName>
    </submittedName>
</protein>
<dbReference type="AlphaFoldDB" id="A0A2S6IP15"/>
<organism evidence="3 4">
    <name type="scientific">Kineococcus xinjiangensis</name>
    <dbReference type="NCBI Taxonomy" id="512762"/>
    <lineage>
        <taxon>Bacteria</taxon>
        <taxon>Bacillati</taxon>
        <taxon>Actinomycetota</taxon>
        <taxon>Actinomycetes</taxon>
        <taxon>Kineosporiales</taxon>
        <taxon>Kineosporiaceae</taxon>
        <taxon>Kineococcus</taxon>
    </lineage>
</organism>
<feature type="region of interest" description="Disordered" evidence="1">
    <location>
        <begin position="194"/>
        <end position="213"/>
    </location>
</feature>
<evidence type="ECO:0000256" key="1">
    <source>
        <dbReference type="SAM" id="MobiDB-lite"/>
    </source>
</evidence>
<name>A0A2S6IP15_9ACTN</name>
<comment type="caution">
    <text evidence="3">The sequence shown here is derived from an EMBL/GenBank/DDBJ whole genome shotgun (WGS) entry which is preliminary data.</text>
</comment>
<gene>
    <name evidence="3" type="ORF">CLV92_105104</name>
</gene>
<sequence length="354" mass="36319">MDQQFSGFGAPDAHPAPDTTLAPGEEVKAGDGRALRAILAGAAAITVLGGGALGFFWLSTPPTVETVTGGTAGTRIVPPVAQSTGTPTAEGLGWSVSKRDVFKPLATPAAVTSSTSPTSSGAGPLAPVPGILLPTLAPQPTSPAPVDPDPAKTAKPAPTGTQAPAPKPSTPGAPIPVPSKSTAPAWEVSSYTYLGPRDEEDGEGGDRSNFTVAPHEVDDGYAKNLGYYVYIAPGDRLYPAAVTFQEEKDGSAWITSDRGVAQGWIVPAKKKVPATAMGKTSGTVRLVGKRNEKAYYVQVDRGPSKLYELTQKIEGTPLTLESVGTALDTVRFTDADGVTYYGPVGAGETDGVTF</sequence>
<reference evidence="3 4" key="1">
    <citation type="submission" date="2018-02" db="EMBL/GenBank/DDBJ databases">
        <title>Genomic Encyclopedia of Archaeal and Bacterial Type Strains, Phase II (KMG-II): from individual species to whole genera.</title>
        <authorList>
            <person name="Goeker M."/>
        </authorList>
    </citation>
    <scope>NUCLEOTIDE SEQUENCE [LARGE SCALE GENOMIC DNA]</scope>
    <source>
        <strain evidence="3 4">DSM 22857</strain>
    </source>
</reference>
<accession>A0A2S6IP15</accession>
<feature type="region of interest" description="Disordered" evidence="1">
    <location>
        <begin position="69"/>
        <end position="92"/>
    </location>
</feature>
<dbReference type="RefSeq" id="WP_104432390.1">
    <property type="nucleotide sequence ID" value="NZ_PTJD01000005.1"/>
</dbReference>
<evidence type="ECO:0000313" key="4">
    <source>
        <dbReference type="Proteomes" id="UP000239485"/>
    </source>
</evidence>
<feature type="region of interest" description="Disordered" evidence="1">
    <location>
        <begin position="109"/>
        <end position="183"/>
    </location>
</feature>
<dbReference type="OrthoDB" id="9966729at2"/>
<feature type="compositionally biased region" description="Pro residues" evidence="1">
    <location>
        <begin position="165"/>
        <end position="177"/>
    </location>
</feature>
<feature type="region of interest" description="Disordered" evidence="1">
    <location>
        <begin position="1"/>
        <end position="23"/>
    </location>
</feature>
<evidence type="ECO:0000313" key="3">
    <source>
        <dbReference type="EMBL" id="PPK96004.1"/>
    </source>
</evidence>
<dbReference type="EMBL" id="PTJD01000005">
    <property type="protein sequence ID" value="PPK96004.1"/>
    <property type="molecule type" value="Genomic_DNA"/>
</dbReference>
<evidence type="ECO:0000256" key="2">
    <source>
        <dbReference type="SAM" id="Phobius"/>
    </source>
</evidence>
<dbReference type="Proteomes" id="UP000239485">
    <property type="component" value="Unassembled WGS sequence"/>
</dbReference>
<keyword evidence="2" id="KW-0812">Transmembrane</keyword>
<keyword evidence="2" id="KW-1133">Transmembrane helix</keyword>
<feature type="transmembrane region" description="Helical" evidence="2">
    <location>
        <begin position="37"/>
        <end position="58"/>
    </location>
</feature>
<proteinExistence type="predicted"/>
<feature type="compositionally biased region" description="Low complexity" evidence="1">
    <location>
        <begin position="151"/>
        <end position="164"/>
    </location>
</feature>